<protein>
    <recommendedName>
        <fullName evidence="8">Pentatricopeptide repeat-containing protein</fullName>
    </recommendedName>
</protein>
<evidence type="ECO:0000313" key="4">
    <source>
        <dbReference type="EMBL" id="KAG0457550.1"/>
    </source>
</evidence>
<keyword evidence="2" id="KW-0677">Repeat</keyword>
<gene>
    <name evidence="5" type="ORF">HPP92_022398</name>
    <name evidence="4" type="ORF">HPP92_022707</name>
</gene>
<dbReference type="Pfam" id="PF01535">
    <property type="entry name" value="PPR"/>
    <property type="match status" value="3"/>
</dbReference>
<feature type="repeat" description="PPR" evidence="3">
    <location>
        <begin position="119"/>
        <end position="153"/>
    </location>
</feature>
<dbReference type="GO" id="GO:0003729">
    <property type="term" value="F:mRNA binding"/>
    <property type="evidence" value="ECO:0007669"/>
    <property type="project" value="UniProtKB-ARBA"/>
</dbReference>
<dbReference type="EMBL" id="JADCNL010000012">
    <property type="protein sequence ID" value="KAG0457550.1"/>
    <property type="molecule type" value="Genomic_DNA"/>
</dbReference>
<dbReference type="NCBIfam" id="TIGR00756">
    <property type="entry name" value="PPR"/>
    <property type="match status" value="3"/>
</dbReference>
<dbReference type="EMBL" id="JADCNM010000012">
    <property type="protein sequence ID" value="KAG0459270.1"/>
    <property type="molecule type" value="Genomic_DNA"/>
</dbReference>
<name>A0A835PP19_VANPL</name>
<proteinExistence type="inferred from homology"/>
<dbReference type="FunFam" id="1.25.40.10:FF:000443">
    <property type="entry name" value="Pentatricopeptide repeat-containing protein"/>
    <property type="match status" value="1"/>
</dbReference>
<dbReference type="InterPro" id="IPR011990">
    <property type="entry name" value="TPR-like_helical_dom_sf"/>
</dbReference>
<feature type="repeat" description="PPR" evidence="3">
    <location>
        <begin position="189"/>
        <end position="223"/>
    </location>
</feature>
<accession>A0A835PP19</accession>
<evidence type="ECO:0008006" key="8">
    <source>
        <dbReference type="Google" id="ProtNLM"/>
    </source>
</evidence>
<evidence type="ECO:0000313" key="5">
    <source>
        <dbReference type="EMBL" id="KAG0459270.1"/>
    </source>
</evidence>
<organism evidence="4 6">
    <name type="scientific">Vanilla planifolia</name>
    <name type="common">Vanilla</name>
    <dbReference type="NCBI Taxonomy" id="51239"/>
    <lineage>
        <taxon>Eukaryota</taxon>
        <taxon>Viridiplantae</taxon>
        <taxon>Streptophyta</taxon>
        <taxon>Embryophyta</taxon>
        <taxon>Tracheophyta</taxon>
        <taxon>Spermatophyta</taxon>
        <taxon>Magnoliopsida</taxon>
        <taxon>Liliopsida</taxon>
        <taxon>Asparagales</taxon>
        <taxon>Orchidaceae</taxon>
        <taxon>Vanilloideae</taxon>
        <taxon>Vanilleae</taxon>
        <taxon>Vanilla</taxon>
    </lineage>
</organism>
<dbReference type="FunFam" id="1.25.40.10:FF:000541">
    <property type="entry name" value="Pentatricopeptide repeat-containing protein"/>
    <property type="match status" value="1"/>
</dbReference>
<dbReference type="PANTHER" id="PTHR45717">
    <property type="entry name" value="OS12G0527900 PROTEIN"/>
    <property type="match status" value="1"/>
</dbReference>
<dbReference type="OrthoDB" id="1717827at2759"/>
<dbReference type="Proteomes" id="UP000636800">
    <property type="component" value="Chromosome 12"/>
</dbReference>
<dbReference type="SUPFAM" id="SSF48452">
    <property type="entry name" value="TPR-like"/>
    <property type="match status" value="1"/>
</dbReference>
<comment type="similarity">
    <text evidence="1">Belongs to the PPR family. P subfamily.</text>
</comment>
<dbReference type="AlphaFoldDB" id="A0A835PP19"/>
<dbReference type="PROSITE" id="PS51375">
    <property type="entry name" value="PPR"/>
    <property type="match status" value="3"/>
</dbReference>
<comment type="caution">
    <text evidence="4">The sequence shown here is derived from an EMBL/GenBank/DDBJ whole genome shotgun (WGS) entry which is preliminary data.</text>
</comment>
<evidence type="ECO:0000256" key="1">
    <source>
        <dbReference type="ARBA" id="ARBA00007626"/>
    </source>
</evidence>
<dbReference type="GO" id="GO:0005739">
    <property type="term" value="C:mitochondrion"/>
    <property type="evidence" value="ECO:0007669"/>
    <property type="project" value="TreeGrafter"/>
</dbReference>
<dbReference type="Gene3D" id="1.25.40.10">
    <property type="entry name" value="Tetratricopeptide repeat domain"/>
    <property type="match status" value="2"/>
</dbReference>
<dbReference type="Proteomes" id="UP000639772">
    <property type="component" value="Chromosome 12"/>
</dbReference>
<dbReference type="InterPro" id="IPR002885">
    <property type="entry name" value="PPR_rpt"/>
</dbReference>
<sequence length="487" mass="56191">MATSTKTKLIAKRSSKYLEEALYRRLFREGSSPASVRKELTLFLKSRKRAFKWEVGVSIRKLRDRKCFRPALKLQETMARRGMNLTLSDHAIQLDLVAKARGISDAEEYFMNLQESAKNHLTYGTLLNCYCKELKSDKAEALVEKMKELNFMSTAMAYNSLMMLYSKTHQPERIPNIIQEMKTNDILPDCFTYNIWMRSLAAKNDISGVERVFEEMKRDGRVVADWTTHSNLASIYVEAGMYQKAEGALQELERRNSSRSLEAYQFLITLYGRTGNLVEVHRIWRSLKLAKPKMANISYLNVIQALVKLKDIPAAETIFREWESHCSTYDMRVANSLISAYLKEDMLEKAEAVKKRAKRRGGRLNSKTWELFMDYFLQKGDMKKVIRCVDRGVKKGRSHARIWVPRQEAIMSLMAYFEQNKAVRGAERLVELLKTVKAELGAEVFEALLRTYVAAGKTSPGMRQRLKMENVLISSEAEKLLETVCKE</sequence>
<evidence type="ECO:0000313" key="6">
    <source>
        <dbReference type="Proteomes" id="UP000636800"/>
    </source>
</evidence>
<evidence type="ECO:0000256" key="2">
    <source>
        <dbReference type="ARBA" id="ARBA00022737"/>
    </source>
</evidence>
<feature type="repeat" description="PPR" evidence="3">
    <location>
        <begin position="154"/>
        <end position="188"/>
    </location>
</feature>
<reference evidence="6 7" key="1">
    <citation type="journal article" date="2020" name="Nat. Food">
        <title>A phased Vanilla planifolia genome enables genetic improvement of flavour and production.</title>
        <authorList>
            <person name="Hasing T."/>
            <person name="Tang H."/>
            <person name="Brym M."/>
            <person name="Khazi F."/>
            <person name="Huang T."/>
            <person name="Chambers A.H."/>
        </authorList>
    </citation>
    <scope>NUCLEOTIDE SEQUENCE [LARGE SCALE GENOMIC DNA]</scope>
    <source>
        <tissue evidence="4">Leaf</tissue>
    </source>
</reference>
<dbReference type="PANTHER" id="PTHR45717:SF14">
    <property type="entry name" value="LARGE RIBOSOMAL SUBUNIT PROTEIN ML101 (RPPR4)"/>
    <property type="match status" value="1"/>
</dbReference>
<evidence type="ECO:0000313" key="7">
    <source>
        <dbReference type="Proteomes" id="UP000639772"/>
    </source>
</evidence>
<evidence type="ECO:0000256" key="3">
    <source>
        <dbReference type="PROSITE-ProRule" id="PRU00708"/>
    </source>
</evidence>
<keyword evidence="6" id="KW-1185">Reference proteome</keyword>
<dbReference type="Pfam" id="PF13041">
    <property type="entry name" value="PPR_2"/>
    <property type="match status" value="1"/>
</dbReference>